<dbReference type="AlphaFoldDB" id="A0A9Q0ZGC7"/>
<sequence length="225" mass="23826">MGKAKVGLVALQLQSAADHDVSVLGRFGSSCIAKEMDGNVLSSSFFLAKENDASLLGKMVARASFTKVGVAPLLLPTTASLSSNGSSSSLSLAKRIGGNVLSFLPPLLRWVPVKEVIPNQATPIEQQSSDEPSRPKTNEEATQPIDYEEPARPNDVQGSSSLNESFDEQRVDPMLLETDVGEWTVVKKRNGKSRVANDNVVSVTSLGDPVCSVGIDVDPLCGVTT</sequence>
<comment type="caution">
    <text evidence="2">The sequence shown here is derived from an EMBL/GenBank/DDBJ whole genome shotgun (WGS) entry which is preliminary data.</text>
</comment>
<keyword evidence="3" id="KW-1185">Reference proteome</keyword>
<evidence type="ECO:0000313" key="3">
    <source>
        <dbReference type="Proteomes" id="UP001151752"/>
    </source>
</evidence>
<gene>
    <name evidence="2" type="ORF">OIU74_005184</name>
</gene>
<accession>A0A9Q0ZGC7</accession>
<proteinExistence type="predicted"/>
<evidence type="ECO:0000313" key="2">
    <source>
        <dbReference type="EMBL" id="KAJ6733378.1"/>
    </source>
</evidence>
<dbReference type="Proteomes" id="UP001151752">
    <property type="component" value="Chromosome 7"/>
</dbReference>
<name>A0A9Q0ZGC7_9ROSI</name>
<reference evidence="2" key="2">
    <citation type="journal article" date="2023" name="Int. J. Mol. Sci.">
        <title>De Novo Assembly and Annotation of 11 Diverse Shrub Willow (Salix) Genomes Reveals Novel Gene Organization in Sex-Linked Regions.</title>
        <authorList>
            <person name="Hyden B."/>
            <person name="Feng K."/>
            <person name="Yates T.B."/>
            <person name="Jawdy S."/>
            <person name="Cereghino C."/>
            <person name="Smart L.B."/>
            <person name="Muchero W."/>
        </authorList>
    </citation>
    <scope>NUCLEOTIDE SEQUENCE</scope>
    <source>
        <tissue evidence="2">Shoot tip</tissue>
    </source>
</reference>
<protein>
    <submittedName>
        <fullName evidence="2">Uncharacterized protein</fullName>
    </submittedName>
</protein>
<evidence type="ECO:0000256" key="1">
    <source>
        <dbReference type="SAM" id="MobiDB-lite"/>
    </source>
</evidence>
<feature type="compositionally biased region" description="Polar residues" evidence="1">
    <location>
        <begin position="121"/>
        <end position="130"/>
    </location>
</feature>
<dbReference type="EMBL" id="JAPFFM010000011">
    <property type="protein sequence ID" value="KAJ6733378.1"/>
    <property type="molecule type" value="Genomic_DNA"/>
</dbReference>
<feature type="region of interest" description="Disordered" evidence="1">
    <location>
        <begin position="121"/>
        <end position="170"/>
    </location>
</feature>
<reference evidence="2" key="1">
    <citation type="submission" date="2022-11" db="EMBL/GenBank/DDBJ databases">
        <authorList>
            <person name="Hyden B.L."/>
            <person name="Feng K."/>
            <person name="Yates T."/>
            <person name="Jawdy S."/>
            <person name="Smart L.B."/>
            <person name="Muchero W."/>
        </authorList>
    </citation>
    <scope>NUCLEOTIDE SEQUENCE</scope>
    <source>
        <tissue evidence="2">Shoot tip</tissue>
    </source>
</reference>
<organism evidence="2 3">
    <name type="scientific">Salix koriyanagi</name>
    <dbReference type="NCBI Taxonomy" id="2511006"/>
    <lineage>
        <taxon>Eukaryota</taxon>
        <taxon>Viridiplantae</taxon>
        <taxon>Streptophyta</taxon>
        <taxon>Embryophyta</taxon>
        <taxon>Tracheophyta</taxon>
        <taxon>Spermatophyta</taxon>
        <taxon>Magnoliopsida</taxon>
        <taxon>eudicotyledons</taxon>
        <taxon>Gunneridae</taxon>
        <taxon>Pentapetalae</taxon>
        <taxon>rosids</taxon>
        <taxon>fabids</taxon>
        <taxon>Malpighiales</taxon>
        <taxon>Salicaceae</taxon>
        <taxon>Saliceae</taxon>
        <taxon>Salix</taxon>
    </lineage>
</organism>